<organism evidence="3 4">
    <name type="scientific">candidate division LCP-89 bacterium B3_LCP</name>
    <dbReference type="NCBI Taxonomy" id="2012998"/>
    <lineage>
        <taxon>Bacteria</taxon>
        <taxon>Pseudomonadati</taxon>
        <taxon>Bacteria division LCP-89</taxon>
    </lineage>
</organism>
<dbReference type="InterPro" id="IPR052724">
    <property type="entry name" value="GT117_domain-containing"/>
</dbReference>
<feature type="transmembrane region" description="Helical" evidence="2">
    <location>
        <begin position="39"/>
        <end position="59"/>
    </location>
</feature>
<keyword evidence="1" id="KW-0802">TPR repeat</keyword>
<feature type="transmembrane region" description="Helical" evidence="2">
    <location>
        <begin position="71"/>
        <end position="92"/>
    </location>
</feature>
<keyword evidence="2" id="KW-0812">Transmembrane</keyword>
<dbReference type="InterPro" id="IPR011990">
    <property type="entry name" value="TPR-like_helical_dom_sf"/>
</dbReference>
<feature type="transmembrane region" description="Helical" evidence="2">
    <location>
        <begin position="266"/>
        <end position="288"/>
    </location>
</feature>
<reference evidence="3 4" key="1">
    <citation type="submission" date="2017-06" db="EMBL/GenBank/DDBJ databases">
        <title>Novel microbial phyla capable of carbon fixation and sulfur reduction in deep-sea sediments.</title>
        <authorList>
            <person name="Huang J."/>
            <person name="Baker B."/>
            <person name="Wang Y."/>
        </authorList>
    </citation>
    <scope>NUCLEOTIDE SEQUENCE [LARGE SCALE GENOMIC DNA]</scope>
    <source>
        <strain evidence="3">B3_LCP</strain>
    </source>
</reference>
<feature type="transmembrane region" description="Helical" evidence="2">
    <location>
        <begin position="426"/>
        <end position="447"/>
    </location>
</feature>
<proteinExistence type="predicted"/>
<feature type="transmembrane region" description="Helical" evidence="2">
    <location>
        <begin position="459"/>
        <end position="480"/>
    </location>
</feature>
<dbReference type="Pfam" id="PF13174">
    <property type="entry name" value="TPR_6"/>
    <property type="match status" value="1"/>
</dbReference>
<dbReference type="Pfam" id="PF11028">
    <property type="entry name" value="TMEM260-like"/>
    <property type="match status" value="1"/>
</dbReference>
<comment type="caution">
    <text evidence="3">The sequence shown here is derived from an EMBL/GenBank/DDBJ whole genome shotgun (WGS) entry which is preliminary data.</text>
</comment>
<sequence length="974" mass="111672">MSLKYANRTIAAIIFVLTLIIYLATVADTLSFWDCGEFIASSVIMGVPHPPGSPFYLLLGKMFTMIPFGDIGWRVNLISVLVSALSVMLLYLTIVRLIRHYRGIVETGYDALITYGSAAIGAFAYGFSHSQWFNAVEAEVYSISLFFTALVFYLIVRWADEADDPVSDRLLLIIAYVIGLAIGVHLLNILALPAIALVIYFRKRKFSLYTFSIAIAATIAGFVVIYPGVVKWLPGTFSIGAIIPLIIFVAVILACYYALKNRQRVLSLALISTFLIILGYSTYGVIFIRSNLDPPIDENNPDTIERFLSYLNREQYGDTGILPRRWNNDPNYKSETDFFWRYQVGHMYNRYFLWQYVGQEGDFQGASVDFSKFFALPLLLGLWGLVHHASKDRRRALIVFTLFFMTGYAVIAYLNQDNPQPRERDYAYVGSFYAFAVWIGIGAQGLLDSVIKWLKKQNKVSFTAALLGVVFLAVPFNMFAKNYRMHNRSGNYVAYDYSRNILETCEQDALIFTNGDNDTFPLWYLQEVVGLRKDIRIVNLSLLNTGWYIKQLKHDEPKVPISFSDDFIDRYLDQHDLTALRLRYWPKNDPQKPTKISLQTPDSGTIEWDVPATMHLPTGAGDTGENNFLRVQDMMIIDIIRENNWKRPIYFAVTVSNSNMIGLNDHLTMEGLAFQVNPEKGQRIDPDRLLENLLTVYKEYYRNLDNPDIHYDENVHRLLQNYRSAYLQLATHYLVKDRPGTAVYDPDRPPDETLRDFDQLSDRDKVLFLVDSMERYLPDEVVPISSHEIVLHIGQLYADLGRPEELTKRLERLSKRQNASAENLFRYGAVYLQWTKDTLSAKTMFERALDKDSSPEMKLQVATAYRQLGLDEEAQFLMQEVSTGQLDEDLSMKVGMTYLQLGQLDKAREIYEELAVKSPNSGSVVGGLLMVYERQEDFLSAEELLTDWLLRHPNDTEAKERLEHYQQLTQGDDQ</sequence>
<evidence type="ECO:0000256" key="1">
    <source>
        <dbReference type="PROSITE-ProRule" id="PRU00339"/>
    </source>
</evidence>
<feature type="repeat" description="TPR" evidence="1">
    <location>
        <begin position="888"/>
        <end position="921"/>
    </location>
</feature>
<feature type="transmembrane region" description="Helical" evidence="2">
    <location>
        <begin position="208"/>
        <end position="229"/>
    </location>
</feature>
<name>A0A532UTW4_UNCL8</name>
<dbReference type="AlphaFoldDB" id="A0A532UTW4"/>
<keyword evidence="2" id="KW-1133">Transmembrane helix</keyword>
<dbReference type="InterPro" id="IPR021280">
    <property type="entry name" value="TMEM260-like"/>
</dbReference>
<evidence type="ECO:0000256" key="2">
    <source>
        <dbReference type="SAM" id="Phobius"/>
    </source>
</evidence>
<accession>A0A532UTW4</accession>
<dbReference type="Gene3D" id="1.25.40.10">
    <property type="entry name" value="Tetratricopeptide repeat domain"/>
    <property type="match status" value="2"/>
</dbReference>
<feature type="transmembrane region" description="Helical" evidence="2">
    <location>
        <begin position="370"/>
        <end position="389"/>
    </location>
</feature>
<dbReference type="PROSITE" id="PS50005">
    <property type="entry name" value="TPR"/>
    <property type="match status" value="1"/>
</dbReference>
<dbReference type="InterPro" id="IPR019734">
    <property type="entry name" value="TPR_rpt"/>
</dbReference>
<dbReference type="Proteomes" id="UP000319619">
    <property type="component" value="Unassembled WGS sequence"/>
</dbReference>
<dbReference type="SUPFAM" id="SSF48452">
    <property type="entry name" value="TPR-like"/>
    <property type="match status" value="1"/>
</dbReference>
<evidence type="ECO:0000313" key="3">
    <source>
        <dbReference type="EMBL" id="TKJ38384.1"/>
    </source>
</evidence>
<keyword evidence="2" id="KW-0472">Membrane</keyword>
<dbReference type="PANTHER" id="PTHR16214:SF3">
    <property type="entry name" value="TRANSMEMBRANE PROTEIN 260"/>
    <property type="match status" value="1"/>
</dbReference>
<feature type="transmembrane region" description="Helical" evidence="2">
    <location>
        <begin position="235"/>
        <end position="259"/>
    </location>
</feature>
<dbReference type="PANTHER" id="PTHR16214">
    <property type="entry name" value="TRANSMEMBRANE PROTEIN 260"/>
    <property type="match status" value="1"/>
</dbReference>
<gene>
    <name evidence="3" type="ORF">CEE37_12755</name>
</gene>
<evidence type="ECO:0000313" key="4">
    <source>
        <dbReference type="Proteomes" id="UP000319619"/>
    </source>
</evidence>
<feature type="transmembrane region" description="Helical" evidence="2">
    <location>
        <begin position="171"/>
        <end position="201"/>
    </location>
</feature>
<dbReference type="EMBL" id="NJBN01000010">
    <property type="protein sequence ID" value="TKJ38384.1"/>
    <property type="molecule type" value="Genomic_DNA"/>
</dbReference>
<protein>
    <submittedName>
        <fullName evidence="3">Membrane protein</fullName>
    </submittedName>
</protein>
<feature type="transmembrane region" description="Helical" evidence="2">
    <location>
        <begin position="396"/>
        <end position="414"/>
    </location>
</feature>
<feature type="transmembrane region" description="Helical" evidence="2">
    <location>
        <begin position="12"/>
        <end position="33"/>
    </location>
</feature>
<feature type="transmembrane region" description="Helical" evidence="2">
    <location>
        <begin position="112"/>
        <end position="128"/>
    </location>
</feature>
<feature type="transmembrane region" description="Helical" evidence="2">
    <location>
        <begin position="140"/>
        <end position="159"/>
    </location>
</feature>